<keyword evidence="2" id="KW-1185">Reference proteome</keyword>
<reference evidence="1 2" key="1">
    <citation type="journal article" date="2022" name="Plant J.">
        <title>Chromosome-level genome of Camellia lanceoleosa provides a valuable resource for understanding genome evolution and self-incompatibility.</title>
        <authorList>
            <person name="Gong W."/>
            <person name="Xiao S."/>
            <person name="Wang L."/>
            <person name="Liao Z."/>
            <person name="Chang Y."/>
            <person name="Mo W."/>
            <person name="Hu G."/>
            <person name="Li W."/>
            <person name="Zhao G."/>
            <person name="Zhu H."/>
            <person name="Hu X."/>
            <person name="Ji K."/>
            <person name="Xiang X."/>
            <person name="Song Q."/>
            <person name="Yuan D."/>
            <person name="Jin S."/>
            <person name="Zhang L."/>
        </authorList>
    </citation>
    <scope>NUCLEOTIDE SEQUENCE [LARGE SCALE GENOMIC DNA]</scope>
    <source>
        <strain evidence="1">SQ_2022a</strain>
    </source>
</reference>
<protein>
    <submittedName>
        <fullName evidence="1">Uncharacterized protein</fullName>
    </submittedName>
</protein>
<gene>
    <name evidence="1" type="ORF">LOK49_LG04G01247</name>
</gene>
<accession>A0ACC0I4E5</accession>
<evidence type="ECO:0000313" key="2">
    <source>
        <dbReference type="Proteomes" id="UP001060215"/>
    </source>
</evidence>
<sequence length="496" mass="54544">MVRVSGGSRGSRGGGGGFGGLRSLFSRRGTGSVREHSVGGDNGSKTTGGEGHGSGTHYKPSDAEIYAALKSISNVSTNPHLVLIYNPSDEEINAAFESISNEEDTTALWVRFPNLPIEYYNEKVLFHIAKVLGVPLKIDINTAMASRGKYARVCIETDLRKPLVSQFAIGKNIYLVEYEHLYSVYFSCGRVGHVNEVCNDKLVLEGIKQRQQLTEGENQMEEPAGAKGLGSSRVKDVGETSQVRYGPWMKVTNQRKTNKGLRLQKGPTHQQGNRFRSLQEEEGQGAQKAQPRKDKEPMQLVSQELGFKYKVKTKGVDVSREGGGNQLEIAQGKHRDETRREKGKGVKEASTHSLEAEQSNKADTLMLTSSHCPTTTNPSHSHPNNPSHIHHTNPSHTTHVISSITPLIRERKSRPKFREPPEKNGGRRGRELSNGASQGELTQSSADTNPRERSVSPHHLRMVDGGSKHEDPTMEIDRSTSRETLCLSNSLIVNGS</sequence>
<comment type="caution">
    <text evidence="1">The sequence shown here is derived from an EMBL/GenBank/DDBJ whole genome shotgun (WGS) entry which is preliminary data.</text>
</comment>
<dbReference type="EMBL" id="CM045759">
    <property type="protein sequence ID" value="KAI8019704.1"/>
    <property type="molecule type" value="Genomic_DNA"/>
</dbReference>
<proteinExistence type="predicted"/>
<name>A0ACC0I4E5_9ERIC</name>
<evidence type="ECO:0000313" key="1">
    <source>
        <dbReference type="EMBL" id="KAI8019704.1"/>
    </source>
</evidence>
<organism evidence="1 2">
    <name type="scientific">Camellia lanceoleosa</name>
    <dbReference type="NCBI Taxonomy" id="1840588"/>
    <lineage>
        <taxon>Eukaryota</taxon>
        <taxon>Viridiplantae</taxon>
        <taxon>Streptophyta</taxon>
        <taxon>Embryophyta</taxon>
        <taxon>Tracheophyta</taxon>
        <taxon>Spermatophyta</taxon>
        <taxon>Magnoliopsida</taxon>
        <taxon>eudicotyledons</taxon>
        <taxon>Gunneridae</taxon>
        <taxon>Pentapetalae</taxon>
        <taxon>asterids</taxon>
        <taxon>Ericales</taxon>
        <taxon>Theaceae</taxon>
        <taxon>Camellia</taxon>
    </lineage>
</organism>
<dbReference type="Proteomes" id="UP001060215">
    <property type="component" value="Chromosome 2"/>
</dbReference>